<dbReference type="Gene3D" id="1.10.150.130">
    <property type="match status" value="1"/>
</dbReference>
<name>A0A6B4JPD1_CLOBO</name>
<comment type="function">
    <text evidence="1">Site-specific tyrosine recombinase, which acts by catalyzing the cutting and rejoining of the recombining DNA molecules.</text>
</comment>
<organism evidence="6 7">
    <name type="scientific">Clostridium botulinum</name>
    <dbReference type="NCBI Taxonomy" id="1491"/>
    <lineage>
        <taxon>Bacteria</taxon>
        <taxon>Bacillati</taxon>
        <taxon>Bacillota</taxon>
        <taxon>Clostridia</taxon>
        <taxon>Eubacteriales</taxon>
        <taxon>Clostridiaceae</taxon>
        <taxon>Clostridium</taxon>
    </lineage>
</organism>
<dbReference type="InterPro" id="IPR050090">
    <property type="entry name" value="Tyrosine_recombinase_XerCD"/>
</dbReference>
<gene>
    <name evidence="6" type="ORF">FDG31_09165</name>
</gene>
<sequence length="391" mass="45952">MAKTIYKKKLKNGKEYYFHRLRHKNLRKPKDIYAKTVKELEEKIKLITHDLDYNIQNNKDCFETFFSDWLFDVHFMGLKPSTQMRYETIYRNHIKNSELSDIKIKEITSKDIQTYYNNKIKRGCSVTLVKSIHKIITPCIRYAYNNNFIIKNFTSALILPKETEKDKLNKKSSVIPFTLEEQKKFISVIRGNKFEMIFLTALNSGLREGELLALTWKDINFKDKYINVNKNLSVVTEISKENGRGGSTLEVQTPKTKKGIRKVSIPSFLATALKQYKKQQIKNRLKMNQFYNDNNLVFCDELGNYLNRDKIVYRFKKVLEDNKMKEIKFHDLRHTYATRLFELGESAKTVQSFLGHSDISVTLDTYTHVLDSMKETTASKLNDLYLTMGTK</sequence>
<dbReference type="Pfam" id="PF00589">
    <property type="entry name" value="Phage_integrase"/>
    <property type="match status" value="1"/>
</dbReference>
<dbReference type="PANTHER" id="PTHR30349">
    <property type="entry name" value="PHAGE INTEGRASE-RELATED"/>
    <property type="match status" value="1"/>
</dbReference>
<comment type="similarity">
    <text evidence="2">Belongs to the 'phage' integrase family.</text>
</comment>
<evidence type="ECO:0000313" key="6">
    <source>
        <dbReference type="EMBL" id="NFV26340.1"/>
    </source>
</evidence>
<evidence type="ECO:0000313" key="7">
    <source>
        <dbReference type="Proteomes" id="UP000486903"/>
    </source>
</evidence>
<evidence type="ECO:0000256" key="3">
    <source>
        <dbReference type="ARBA" id="ARBA00022908"/>
    </source>
</evidence>
<keyword evidence="3" id="KW-0229">DNA integration</keyword>
<dbReference type="InterPro" id="IPR010998">
    <property type="entry name" value="Integrase_recombinase_N"/>
</dbReference>
<dbReference type="CDD" id="cd01189">
    <property type="entry name" value="INT_ICEBs1_C_like"/>
    <property type="match status" value="1"/>
</dbReference>
<dbReference type="GO" id="GO:0015074">
    <property type="term" value="P:DNA integration"/>
    <property type="evidence" value="ECO:0007669"/>
    <property type="project" value="UniProtKB-KW"/>
</dbReference>
<accession>A0A6B4JPD1</accession>
<protein>
    <submittedName>
        <fullName evidence="6">Site-specific integrase</fullName>
    </submittedName>
</protein>
<dbReference type="InterPro" id="IPR011010">
    <property type="entry name" value="DNA_brk_join_enz"/>
</dbReference>
<dbReference type="PROSITE" id="PS51898">
    <property type="entry name" value="TYR_RECOMBINASE"/>
    <property type="match status" value="1"/>
</dbReference>
<dbReference type="GO" id="GO:0006310">
    <property type="term" value="P:DNA recombination"/>
    <property type="evidence" value="ECO:0007669"/>
    <property type="project" value="UniProtKB-KW"/>
</dbReference>
<dbReference type="SUPFAM" id="SSF56349">
    <property type="entry name" value="DNA breaking-rejoining enzymes"/>
    <property type="match status" value="1"/>
</dbReference>
<comment type="caution">
    <text evidence="6">The sequence shown here is derived from an EMBL/GenBank/DDBJ whole genome shotgun (WGS) entry which is preliminary data.</text>
</comment>
<dbReference type="InterPro" id="IPR002104">
    <property type="entry name" value="Integrase_catalytic"/>
</dbReference>
<dbReference type="RefSeq" id="WP_003373705.1">
    <property type="nucleotide sequence ID" value="NZ_JACBBA010000006.1"/>
</dbReference>
<evidence type="ECO:0000256" key="4">
    <source>
        <dbReference type="ARBA" id="ARBA00023125"/>
    </source>
</evidence>
<dbReference type="InterPro" id="IPR013762">
    <property type="entry name" value="Integrase-like_cat_sf"/>
</dbReference>
<dbReference type="Gene3D" id="1.10.443.10">
    <property type="entry name" value="Intergrase catalytic core"/>
    <property type="match status" value="1"/>
</dbReference>
<dbReference type="InterPro" id="IPR004107">
    <property type="entry name" value="Integrase_SAM-like_N"/>
</dbReference>
<evidence type="ECO:0000256" key="2">
    <source>
        <dbReference type="ARBA" id="ARBA00008857"/>
    </source>
</evidence>
<dbReference type="GO" id="GO:0003677">
    <property type="term" value="F:DNA binding"/>
    <property type="evidence" value="ECO:0007669"/>
    <property type="project" value="UniProtKB-KW"/>
</dbReference>
<evidence type="ECO:0000256" key="1">
    <source>
        <dbReference type="ARBA" id="ARBA00003283"/>
    </source>
</evidence>
<dbReference type="EMBL" id="SXFB01000005">
    <property type="protein sequence ID" value="NFV26340.1"/>
    <property type="molecule type" value="Genomic_DNA"/>
</dbReference>
<proteinExistence type="inferred from homology"/>
<keyword evidence="5" id="KW-0233">DNA recombination</keyword>
<dbReference type="Proteomes" id="UP000486903">
    <property type="component" value="Unassembled WGS sequence"/>
</dbReference>
<dbReference type="Pfam" id="PF14659">
    <property type="entry name" value="Phage_int_SAM_3"/>
    <property type="match status" value="1"/>
</dbReference>
<keyword evidence="4" id="KW-0238">DNA-binding</keyword>
<reference evidence="6 7" key="1">
    <citation type="submission" date="2019-04" db="EMBL/GenBank/DDBJ databases">
        <title>Genome sequencing of Clostridium botulinum Groups I-IV and Clostridium butyricum.</title>
        <authorList>
            <person name="Brunt J."/>
            <person name="Van Vliet A.H.M."/>
            <person name="Stringer S.C."/>
            <person name="Carter A.T."/>
            <person name="Peck M.W."/>
        </authorList>
    </citation>
    <scope>NUCLEOTIDE SEQUENCE [LARGE SCALE GENOMIC DNA]</scope>
    <source>
        <strain evidence="6 7">BL81</strain>
    </source>
</reference>
<dbReference type="AlphaFoldDB" id="A0A6B4JPD1"/>
<evidence type="ECO:0000256" key="5">
    <source>
        <dbReference type="ARBA" id="ARBA00023172"/>
    </source>
</evidence>
<dbReference type="PANTHER" id="PTHR30349:SF64">
    <property type="entry name" value="PROPHAGE INTEGRASE INTD-RELATED"/>
    <property type="match status" value="1"/>
</dbReference>